<feature type="compositionally biased region" description="Low complexity" evidence="1">
    <location>
        <begin position="1036"/>
        <end position="1084"/>
    </location>
</feature>
<feature type="compositionally biased region" description="Polar residues" evidence="1">
    <location>
        <begin position="1263"/>
        <end position="1278"/>
    </location>
</feature>
<dbReference type="HOGENOM" id="CLU_262631_0_0_1"/>
<dbReference type="OrthoDB" id="1933281at2759"/>
<protein>
    <submittedName>
        <fullName evidence="3">Potential spindle pole body-associated protein</fullName>
    </submittedName>
</protein>
<feature type="domain" description="Sfi1 spindle body" evidence="2">
    <location>
        <begin position="638"/>
        <end position="859"/>
    </location>
</feature>
<dbReference type="EMBL" id="DF238833">
    <property type="protein sequence ID" value="GAC99844.1"/>
    <property type="molecule type" value="Genomic_DNA"/>
</dbReference>
<dbReference type="eggNOG" id="KOG4775">
    <property type="taxonomic scope" value="Eukaryota"/>
</dbReference>
<dbReference type="Proteomes" id="UP000014071">
    <property type="component" value="Unassembled WGS sequence"/>
</dbReference>
<feature type="region of interest" description="Disordered" evidence="1">
    <location>
        <begin position="1036"/>
        <end position="1112"/>
    </location>
</feature>
<organism evidence="3 4">
    <name type="scientific">Pseudozyma hubeiensis (strain SY62)</name>
    <name type="common">Yeast</name>
    <dbReference type="NCBI Taxonomy" id="1305764"/>
    <lineage>
        <taxon>Eukaryota</taxon>
        <taxon>Fungi</taxon>
        <taxon>Dikarya</taxon>
        <taxon>Basidiomycota</taxon>
        <taxon>Ustilaginomycotina</taxon>
        <taxon>Ustilaginomycetes</taxon>
        <taxon>Ustilaginales</taxon>
        <taxon>Ustilaginaceae</taxon>
        <taxon>Pseudozyma</taxon>
    </lineage>
</organism>
<feature type="compositionally biased region" description="Polar residues" evidence="1">
    <location>
        <begin position="1195"/>
        <end position="1224"/>
    </location>
</feature>
<feature type="region of interest" description="Disordered" evidence="1">
    <location>
        <begin position="315"/>
        <end position="335"/>
    </location>
</feature>
<feature type="compositionally biased region" description="Basic and acidic residues" evidence="1">
    <location>
        <begin position="165"/>
        <end position="185"/>
    </location>
</feature>
<feature type="domain" description="Sfi1 spindle body" evidence="2">
    <location>
        <begin position="470"/>
        <end position="578"/>
    </location>
</feature>
<feature type="region of interest" description="Disordered" evidence="1">
    <location>
        <begin position="1140"/>
        <end position="1238"/>
    </location>
</feature>
<evidence type="ECO:0000313" key="4">
    <source>
        <dbReference type="Proteomes" id="UP000014071"/>
    </source>
</evidence>
<evidence type="ECO:0000256" key="1">
    <source>
        <dbReference type="SAM" id="MobiDB-lite"/>
    </source>
</evidence>
<feature type="region of interest" description="Disordered" evidence="1">
    <location>
        <begin position="1257"/>
        <end position="1291"/>
    </location>
</feature>
<feature type="compositionally biased region" description="Basic and acidic residues" evidence="1">
    <location>
        <begin position="1226"/>
        <end position="1238"/>
    </location>
</feature>
<feature type="domain" description="Sfi1 spindle body" evidence="2">
    <location>
        <begin position="872"/>
        <end position="1009"/>
    </location>
</feature>
<feature type="region of interest" description="Disordered" evidence="1">
    <location>
        <begin position="1"/>
        <end position="33"/>
    </location>
</feature>
<sequence>MQASISSASRTAASIASSSRSTVSTSTTPPSVSSRFSINQAFKTLTDEDIDFFDRLVASLPSQAADFSQLKAAYTAQLPSELDRRYRSAGTSRGPAQVDWDAHLWTILLSFVKVRGRNWRERWDSVRLAFGLDPNSGDETDLSAVTQSTSRSATGSSTQHGADVNSDHGWDQSFERRSRAERKSADPTPAYTPRQTQERRTVLASRYDLGSPRSSSPPPEPRSPPYSHRLLHDELAQEDEALPAHFPTDDPISAIQLRLRRMMQADQLGDHIGLSNSPHHSLNFGNDGRVCGTQTDAVRLPADAKRRFDELVRSSQSARATLRQSRGAQQERHEQKAVDNLQEMAGLWRARRLLQTCLAWWITLTRKQLEMSQNAADASARVTMQKAWERWRAQDEQDLQGRRAGERTDRVRCTLTAFRTWKRLTNVARERKGELKKGSMRSAYYTTTAAVKMRMTRTAFNLWKHNHMCHLADGFRRHHLQGGAFALWQLRSDHTQELQTREKITKIKQSRLILSQSFERWSDRSEKARAMHQFQQHRDRLLLVESLHIWRERTLLSGLSRAFAERRLKLAALDSWKQVLAQRQQHRKQEALARRWRTRRVKQTAFIAWRLSSQKILSMQDQAVQMHGSIQTDNMQSHFHHWQLLSRAALLQRVRTSSALESTFSHWKHRYTSLVTSLQQRESTIVERRQERIKATCIGRWRQLATRFQQREEEAQAKRSKTICNGYFITWRNKQLQHRLLRQKSEAVSDYFTLRSGMHQWRSRLRTQRADNKEAAHNRRLVEQVFEIWRSKAAKQQRLAALLRTSLAESNEKLARAYLQQWVAKIIEVRNRELEVKEQRQRRLLKAALYAWIEACLRHDDQLALMNSYIDVKEEERKRQTFAHWLTFAREQKDRREKAEALEASRRERMLATSWNNWRDKLKERALAMQEYHMLLRRQQLSQRWVLEAWKARTPLLPAIRMRNASLKHNALQRWQQHLPAAQMSNQATRMIRERLVRQHWHKWKDIVKATRQFRAAARFGAGSISTHRLRSLASAANRSMESSSPSAAHSSSPFRANASASSSPSFAMSVPRPRTSLSLRPSSHVVAEDMTPRPGRSGQREPSFSRRGTSVPRHLEANFAAGSTGSSTFLHDDAMPMLDAESPSKEAGSRRARTAAVVAAATPTSTSVSDQSRFSLALKSSTSSVSAVHAPRNGINSASKSSRRQSNVADNGPTLSSAAQRSKSNQRESSDTDSDFARRIKRSAKYEQAISLARSQRADSLASASNDGFESGNSVQSAPVAAVERSSTTRHSLAVAEDMILQLRAKEGSRHRRPV</sequence>
<evidence type="ECO:0000259" key="2">
    <source>
        <dbReference type="Pfam" id="PF08457"/>
    </source>
</evidence>
<keyword evidence="4" id="KW-1185">Reference proteome</keyword>
<feature type="compositionally biased region" description="Low complexity" evidence="1">
    <location>
        <begin position="1155"/>
        <end position="1189"/>
    </location>
</feature>
<feature type="region of interest" description="Disordered" evidence="1">
    <location>
        <begin position="134"/>
        <end position="227"/>
    </location>
</feature>
<gene>
    <name evidence="3" type="ORF">PHSY_007447</name>
</gene>
<proteinExistence type="predicted"/>
<name>R9PER1_PSEHS</name>
<dbReference type="RefSeq" id="XP_012193431.1">
    <property type="nucleotide sequence ID" value="XM_012338041.1"/>
</dbReference>
<dbReference type="GeneID" id="24112710"/>
<reference evidence="4" key="1">
    <citation type="journal article" date="2013" name="Genome Announc.">
        <title>Draft genome sequence of the basidiomycetous yeast-like fungus Pseudozyma hubeiensis SY62, which produces an abundant amount of the biosurfactant mannosylerythritol lipids.</title>
        <authorList>
            <person name="Konishi M."/>
            <person name="Hatada Y."/>
            <person name="Horiuchi J."/>
        </authorList>
    </citation>
    <scope>NUCLEOTIDE SEQUENCE [LARGE SCALE GENOMIC DNA]</scope>
    <source>
        <strain evidence="4">SY62</strain>
    </source>
</reference>
<accession>R9PER1</accession>
<dbReference type="InterPro" id="IPR013665">
    <property type="entry name" value="Sfi1_dom"/>
</dbReference>
<feature type="compositionally biased region" description="Polar residues" evidence="1">
    <location>
        <begin position="315"/>
        <end position="328"/>
    </location>
</feature>
<dbReference type="STRING" id="1305764.R9PER1"/>
<dbReference type="Pfam" id="PF08457">
    <property type="entry name" value="Sfi1"/>
    <property type="match status" value="3"/>
</dbReference>
<evidence type="ECO:0000313" key="3">
    <source>
        <dbReference type="EMBL" id="GAC99844.1"/>
    </source>
</evidence>
<feature type="compositionally biased region" description="Polar residues" evidence="1">
    <location>
        <begin position="143"/>
        <end position="160"/>
    </location>
</feature>
<feature type="compositionally biased region" description="Pro residues" evidence="1">
    <location>
        <begin position="215"/>
        <end position="224"/>
    </location>
</feature>